<protein>
    <recommendedName>
        <fullName evidence="3">Protein kinase domain-containing protein</fullName>
    </recommendedName>
</protein>
<name>A0A194VY38_CYTMA</name>
<proteinExistence type="predicted"/>
<dbReference type="EMBL" id="CM003101">
    <property type="protein sequence ID" value="KUI68917.1"/>
    <property type="molecule type" value="Genomic_DNA"/>
</dbReference>
<gene>
    <name evidence="1" type="ORF">VM1G_04586</name>
</gene>
<dbReference type="SUPFAM" id="SSF56112">
    <property type="entry name" value="Protein kinase-like (PK-like)"/>
    <property type="match status" value="1"/>
</dbReference>
<dbReference type="Proteomes" id="UP000078559">
    <property type="component" value="Chromosome 4"/>
</dbReference>
<evidence type="ECO:0008006" key="3">
    <source>
        <dbReference type="Google" id="ProtNLM"/>
    </source>
</evidence>
<sequence>MDDQSPMPRPEPPPCDCNTRDLHTPECNMSQNATPNPYEAGKFLEIEVLEKYGSLPLPSTLKVLIIRTYDATMSPVVAITFQTESHGRVNAVLKLYDRRFGRDLRRIYGKHCPHNPDDEARFQSFVREGKAGPFLEGLQNEIRTSFLPPAPGHSYDETPDGPAKFEAALYQQCIEDFECEVYAHVRLRSYVPPELANTPMASYFEVKGIMMQRIVGYNLQDLPTSYLAPQDPKEWQDIVQLAVDAAWEINQRGVIMGDCKTRNVVVDGETQRPFLIDFAQCYFKDKMFDESGSETASSKEDEDFEVGVESDIDVEYINCVRSNDNPGAIGSIMTTIMKRQKGMELDIRYPDWDKVIEDIRRSKVGQT</sequence>
<accession>A0A194VY38</accession>
<reference evidence="1" key="1">
    <citation type="submission" date="2014-12" db="EMBL/GenBank/DDBJ databases">
        <title>Genome Sequence of Valsa Canker Pathogens Uncovers a Specific Adaption of Colonization on Woody Bark.</title>
        <authorList>
            <person name="Yin Z."/>
            <person name="Liu H."/>
            <person name="Gao X."/>
            <person name="Li Z."/>
            <person name="Song N."/>
            <person name="Ke X."/>
            <person name="Dai Q."/>
            <person name="Wu Y."/>
            <person name="Sun Y."/>
            <person name="Xu J.-R."/>
            <person name="Kang Z.K."/>
            <person name="Wang L."/>
            <person name="Huang L."/>
        </authorList>
    </citation>
    <scope>NUCLEOTIDE SEQUENCE [LARGE SCALE GENOMIC DNA]</scope>
    <source>
        <strain evidence="1">03-8</strain>
    </source>
</reference>
<organism evidence="1 2">
    <name type="scientific">Cytospora mali</name>
    <name type="common">Apple Valsa canker fungus</name>
    <name type="synonym">Valsa mali</name>
    <dbReference type="NCBI Taxonomy" id="578113"/>
    <lineage>
        <taxon>Eukaryota</taxon>
        <taxon>Fungi</taxon>
        <taxon>Dikarya</taxon>
        <taxon>Ascomycota</taxon>
        <taxon>Pezizomycotina</taxon>
        <taxon>Sordariomycetes</taxon>
        <taxon>Sordariomycetidae</taxon>
        <taxon>Diaporthales</taxon>
        <taxon>Cytosporaceae</taxon>
        <taxon>Cytospora</taxon>
    </lineage>
</organism>
<evidence type="ECO:0000313" key="1">
    <source>
        <dbReference type="EMBL" id="KUI68917.1"/>
    </source>
</evidence>
<dbReference type="InterPro" id="IPR011009">
    <property type="entry name" value="Kinase-like_dom_sf"/>
</dbReference>
<dbReference type="Gene3D" id="1.10.510.10">
    <property type="entry name" value="Transferase(Phosphotransferase) domain 1"/>
    <property type="match status" value="1"/>
</dbReference>
<dbReference type="OrthoDB" id="5134445at2759"/>
<dbReference type="AlphaFoldDB" id="A0A194VY38"/>
<keyword evidence="2" id="KW-1185">Reference proteome</keyword>
<evidence type="ECO:0000313" key="2">
    <source>
        <dbReference type="Proteomes" id="UP000078559"/>
    </source>
</evidence>